<evidence type="ECO:0000256" key="2">
    <source>
        <dbReference type="ARBA" id="ARBA00005592"/>
    </source>
</evidence>
<keyword evidence="3" id="KW-0964">Secreted</keyword>
<evidence type="ECO:0000313" key="6">
    <source>
        <dbReference type="Proteomes" id="UP000188268"/>
    </source>
</evidence>
<evidence type="ECO:0000313" key="5">
    <source>
        <dbReference type="EMBL" id="OMP10675.1"/>
    </source>
</evidence>
<comment type="subcellular location">
    <subcellularLocation>
        <location evidence="1">Secreted</location>
    </subcellularLocation>
</comment>
<dbReference type="Gramene" id="OMP10675">
    <property type="protein sequence ID" value="OMP10675"/>
    <property type="gene ID" value="CCACVL1_00824"/>
</dbReference>
<dbReference type="EMBL" id="AWWV01002047">
    <property type="protein sequence ID" value="OMP10675.1"/>
    <property type="molecule type" value="Genomic_DNA"/>
</dbReference>
<protein>
    <submittedName>
        <fullName evidence="5">Barwin-like endoglucanase</fullName>
    </submittedName>
</protein>
<dbReference type="STRING" id="210143.A0A1R3KUC5"/>
<accession>A0A1R3KUC5</accession>
<dbReference type="Pfam" id="PF24300">
    <property type="entry name" value="KWL1"/>
    <property type="match status" value="1"/>
</dbReference>
<dbReference type="PANTHER" id="PTHR33191">
    <property type="entry name" value="RIPENING-RELATED PROTEIN 2-RELATED"/>
    <property type="match status" value="1"/>
</dbReference>
<reference evidence="5 6" key="1">
    <citation type="submission" date="2013-09" db="EMBL/GenBank/DDBJ databases">
        <title>Corchorus capsularis genome sequencing.</title>
        <authorList>
            <person name="Alam M."/>
            <person name="Haque M.S."/>
            <person name="Islam M.S."/>
            <person name="Emdad E.M."/>
            <person name="Islam M.M."/>
            <person name="Ahmed B."/>
            <person name="Halim A."/>
            <person name="Hossen Q.M.M."/>
            <person name="Hossain M.Z."/>
            <person name="Ahmed R."/>
            <person name="Khan M.M."/>
            <person name="Islam R."/>
            <person name="Rashid M.M."/>
            <person name="Khan S.A."/>
            <person name="Rahman M.S."/>
            <person name="Alam M."/>
        </authorList>
    </citation>
    <scope>NUCLEOTIDE SEQUENCE [LARGE SCALE GENOMIC DNA]</scope>
    <source>
        <strain evidence="6">cv. CVL-1</strain>
        <tissue evidence="5">Whole seedling</tissue>
    </source>
</reference>
<feature type="non-terminal residue" evidence="5">
    <location>
        <position position="72"/>
    </location>
</feature>
<evidence type="ECO:0000256" key="1">
    <source>
        <dbReference type="ARBA" id="ARBA00004613"/>
    </source>
</evidence>
<dbReference type="GO" id="GO:0005576">
    <property type="term" value="C:extracellular region"/>
    <property type="evidence" value="ECO:0007669"/>
    <property type="project" value="UniProtKB-SubCell"/>
</dbReference>
<comment type="similarity">
    <text evidence="2">Belongs to the kiwellin family.</text>
</comment>
<sequence>ISRCGKLISIRASNGRDVLAKVVGECNSRRGCDITNGFQPPCGNNVIAASPAVFRLLRLQGGGNTTVTVSWK</sequence>
<dbReference type="Proteomes" id="UP000188268">
    <property type="component" value="Unassembled WGS sequence"/>
</dbReference>
<dbReference type="InterPro" id="IPR039271">
    <property type="entry name" value="Kiwellin-like"/>
</dbReference>
<gene>
    <name evidence="5" type="ORF">CCACVL1_00824</name>
</gene>
<dbReference type="InterPro" id="IPR036908">
    <property type="entry name" value="RlpA-like_sf"/>
</dbReference>
<proteinExistence type="inferred from homology"/>
<dbReference type="AlphaFoldDB" id="A0A1R3KUC5"/>
<organism evidence="5 6">
    <name type="scientific">Corchorus capsularis</name>
    <name type="common">Jute</name>
    <dbReference type="NCBI Taxonomy" id="210143"/>
    <lineage>
        <taxon>Eukaryota</taxon>
        <taxon>Viridiplantae</taxon>
        <taxon>Streptophyta</taxon>
        <taxon>Embryophyta</taxon>
        <taxon>Tracheophyta</taxon>
        <taxon>Spermatophyta</taxon>
        <taxon>Magnoliopsida</taxon>
        <taxon>eudicotyledons</taxon>
        <taxon>Gunneridae</taxon>
        <taxon>Pentapetalae</taxon>
        <taxon>rosids</taxon>
        <taxon>malvids</taxon>
        <taxon>Malvales</taxon>
        <taxon>Malvaceae</taxon>
        <taxon>Grewioideae</taxon>
        <taxon>Apeibeae</taxon>
        <taxon>Corchorus</taxon>
    </lineage>
</organism>
<name>A0A1R3KUC5_COCAP</name>
<keyword evidence="6" id="KW-1185">Reference proteome</keyword>
<dbReference type="OrthoDB" id="905311at2759"/>
<dbReference type="SUPFAM" id="SSF50685">
    <property type="entry name" value="Barwin-like endoglucanases"/>
    <property type="match status" value="1"/>
</dbReference>
<comment type="caution">
    <text evidence="5">The sequence shown here is derived from an EMBL/GenBank/DDBJ whole genome shotgun (WGS) entry which is preliminary data.</text>
</comment>
<feature type="non-terminal residue" evidence="5">
    <location>
        <position position="1"/>
    </location>
</feature>
<dbReference type="PANTHER" id="PTHR33191:SF58">
    <property type="entry name" value="RIPENING-RELATED PROTEIN 1"/>
    <property type="match status" value="1"/>
</dbReference>
<keyword evidence="4" id="KW-0732">Signal</keyword>
<evidence type="ECO:0000256" key="4">
    <source>
        <dbReference type="ARBA" id="ARBA00022729"/>
    </source>
</evidence>
<evidence type="ECO:0000256" key="3">
    <source>
        <dbReference type="ARBA" id="ARBA00022525"/>
    </source>
</evidence>